<comment type="subcellular location">
    <subcellularLocation>
        <location evidence="1">Cell membrane</location>
        <topology evidence="1">Multi-pass membrane protein</topology>
    </subcellularLocation>
</comment>
<feature type="transmembrane region" description="Helical" evidence="6">
    <location>
        <begin position="311"/>
        <end position="329"/>
    </location>
</feature>
<keyword evidence="4 6" id="KW-1133">Transmembrane helix</keyword>
<accession>A0A7Y0L2X4</accession>
<feature type="domain" description="Major facilitator superfamily (MFS) profile" evidence="7">
    <location>
        <begin position="17"/>
        <end position="396"/>
    </location>
</feature>
<dbReference type="InterPro" id="IPR020846">
    <property type="entry name" value="MFS_dom"/>
</dbReference>
<evidence type="ECO:0000256" key="3">
    <source>
        <dbReference type="ARBA" id="ARBA00022692"/>
    </source>
</evidence>
<proteinExistence type="predicted"/>
<protein>
    <submittedName>
        <fullName evidence="8">MFS transporter</fullName>
    </submittedName>
</protein>
<evidence type="ECO:0000256" key="6">
    <source>
        <dbReference type="SAM" id="Phobius"/>
    </source>
</evidence>
<dbReference type="InterPro" id="IPR011701">
    <property type="entry name" value="MFS"/>
</dbReference>
<keyword evidence="5 6" id="KW-0472">Membrane</keyword>
<feature type="transmembrane region" description="Helical" evidence="6">
    <location>
        <begin position="144"/>
        <end position="165"/>
    </location>
</feature>
<keyword evidence="2" id="KW-0813">Transport</keyword>
<dbReference type="PROSITE" id="PS50850">
    <property type="entry name" value="MFS"/>
    <property type="match status" value="1"/>
</dbReference>
<dbReference type="GO" id="GO:0005886">
    <property type="term" value="C:plasma membrane"/>
    <property type="evidence" value="ECO:0007669"/>
    <property type="project" value="UniProtKB-SubCell"/>
</dbReference>
<evidence type="ECO:0000313" key="8">
    <source>
        <dbReference type="EMBL" id="NMP22311.1"/>
    </source>
</evidence>
<gene>
    <name evidence="8" type="ORF">HIJ39_08090</name>
</gene>
<feature type="transmembrane region" description="Helical" evidence="6">
    <location>
        <begin position="21"/>
        <end position="37"/>
    </location>
</feature>
<feature type="transmembrane region" description="Helical" evidence="6">
    <location>
        <begin position="57"/>
        <end position="78"/>
    </location>
</feature>
<evidence type="ECO:0000313" key="9">
    <source>
        <dbReference type="Proteomes" id="UP000533476"/>
    </source>
</evidence>
<dbReference type="InterPro" id="IPR036259">
    <property type="entry name" value="MFS_trans_sf"/>
</dbReference>
<dbReference type="EMBL" id="JABBVZ010000020">
    <property type="protein sequence ID" value="NMP22311.1"/>
    <property type="molecule type" value="Genomic_DNA"/>
</dbReference>
<evidence type="ECO:0000256" key="1">
    <source>
        <dbReference type="ARBA" id="ARBA00004651"/>
    </source>
</evidence>
<dbReference type="PANTHER" id="PTHR42910:SF1">
    <property type="entry name" value="MAJOR FACILITATOR SUPERFAMILY (MFS) PROFILE DOMAIN-CONTAINING PROTEIN"/>
    <property type="match status" value="1"/>
</dbReference>
<reference evidence="8 9" key="1">
    <citation type="submission" date="2020-04" db="EMBL/GenBank/DDBJ databases">
        <authorList>
            <person name="Zhang R."/>
            <person name="Schippers A."/>
        </authorList>
    </citation>
    <scope>NUCLEOTIDE SEQUENCE [LARGE SCALE GENOMIC DNA]</scope>
    <source>
        <strain evidence="8 9">DSM 109850</strain>
    </source>
</reference>
<feature type="transmembrane region" description="Helical" evidence="6">
    <location>
        <begin position="252"/>
        <end position="275"/>
    </location>
</feature>
<dbReference type="PANTHER" id="PTHR42910">
    <property type="entry name" value="TRANSPORTER SCO4007-RELATED"/>
    <property type="match status" value="1"/>
</dbReference>
<dbReference type="SUPFAM" id="SSF103473">
    <property type="entry name" value="MFS general substrate transporter"/>
    <property type="match status" value="1"/>
</dbReference>
<dbReference type="Proteomes" id="UP000533476">
    <property type="component" value="Unassembled WGS sequence"/>
</dbReference>
<dbReference type="CDD" id="cd17324">
    <property type="entry name" value="MFS_NepI_like"/>
    <property type="match status" value="1"/>
</dbReference>
<dbReference type="GO" id="GO:0022857">
    <property type="term" value="F:transmembrane transporter activity"/>
    <property type="evidence" value="ECO:0007669"/>
    <property type="project" value="InterPro"/>
</dbReference>
<keyword evidence="9" id="KW-1185">Reference proteome</keyword>
<evidence type="ECO:0000256" key="4">
    <source>
        <dbReference type="ARBA" id="ARBA00022989"/>
    </source>
</evidence>
<feature type="transmembrane region" description="Helical" evidence="6">
    <location>
        <begin position="287"/>
        <end position="305"/>
    </location>
</feature>
<name>A0A7Y0L2X4_9FIRM</name>
<evidence type="ECO:0000256" key="5">
    <source>
        <dbReference type="ARBA" id="ARBA00023136"/>
    </source>
</evidence>
<feature type="transmembrane region" description="Helical" evidence="6">
    <location>
        <begin position="349"/>
        <end position="371"/>
    </location>
</feature>
<keyword evidence="3 6" id="KW-0812">Transmembrane</keyword>
<feature type="transmembrane region" description="Helical" evidence="6">
    <location>
        <begin position="115"/>
        <end position="132"/>
    </location>
</feature>
<dbReference type="Pfam" id="PF07690">
    <property type="entry name" value="MFS_1"/>
    <property type="match status" value="1"/>
</dbReference>
<feature type="transmembrane region" description="Helical" evidence="6">
    <location>
        <begin position="222"/>
        <end position="240"/>
    </location>
</feature>
<evidence type="ECO:0000256" key="2">
    <source>
        <dbReference type="ARBA" id="ARBA00022448"/>
    </source>
</evidence>
<feature type="transmembrane region" description="Helical" evidence="6">
    <location>
        <begin position="90"/>
        <end position="109"/>
    </location>
</feature>
<dbReference type="AlphaFoldDB" id="A0A7Y0L2X4"/>
<feature type="transmembrane region" description="Helical" evidence="6">
    <location>
        <begin position="171"/>
        <end position="193"/>
    </location>
</feature>
<evidence type="ECO:0000259" key="7">
    <source>
        <dbReference type="PROSITE" id="PS50850"/>
    </source>
</evidence>
<feature type="transmembrane region" description="Helical" evidence="6">
    <location>
        <begin position="377"/>
        <end position="396"/>
    </location>
</feature>
<sequence length="427" mass="46140">MTTGDFVSSTTHDQTLTPARLWVMAIMAGVTVANLYYNQPLLNMMASTYGQPHAALGWVTMLTQFGYALGLLLFVPLADFVEGRRLVSQLLIAAFLALILVSVSPTLWWLEAASLATGLFSVVPQVLLPMGANMADNRSRGRVVGIIMSGLLVGVLLARTFSGFIGGTGGWRLVFEMAALMMLIMLLVTRLALPPHPPRQARQKTRDVLRSLFPLIKEEPELLRVALTGASFFAAFSAFWTTLTFRLAEAPYYYHATTIGLFGLAGVAGALAAPVAGRRADQKDPRALVSLALALAVLVFILVAFFSASLVVIMVAVVLLDLATNSAQISNQSRIYALKPAARARSNTIYMVSYFVGGALGSGVGSLAFHWHKMPAVAAFAIVFLVLGALVHRWSLRRYARPEALNPLQLADEIGRKTSQQEADSTE</sequence>
<comment type="caution">
    <text evidence="8">The sequence shown here is derived from an EMBL/GenBank/DDBJ whole genome shotgun (WGS) entry which is preliminary data.</text>
</comment>
<organism evidence="8 9">
    <name type="scientific">Sulfobacillus harzensis</name>
    <dbReference type="NCBI Taxonomy" id="2729629"/>
    <lineage>
        <taxon>Bacteria</taxon>
        <taxon>Bacillati</taxon>
        <taxon>Bacillota</taxon>
        <taxon>Clostridia</taxon>
        <taxon>Eubacteriales</taxon>
        <taxon>Clostridiales Family XVII. Incertae Sedis</taxon>
        <taxon>Sulfobacillus</taxon>
    </lineage>
</organism>
<dbReference type="Gene3D" id="1.20.1250.20">
    <property type="entry name" value="MFS general substrate transporter like domains"/>
    <property type="match status" value="1"/>
</dbReference>